<dbReference type="PANTHER" id="PTHR21490">
    <property type="entry name" value="ENKURIN-RELATED"/>
    <property type="match status" value="1"/>
</dbReference>
<keyword evidence="6" id="KW-0175">Coiled coil</keyword>
<dbReference type="GO" id="GO:0005856">
    <property type="term" value="C:cytoskeleton"/>
    <property type="evidence" value="ECO:0007669"/>
    <property type="project" value="UniProtKB-SubCell"/>
</dbReference>
<keyword evidence="5" id="KW-0966">Cell projection</keyword>
<keyword evidence="7" id="KW-1133">Transmembrane helix</keyword>
<sequence>MDESIYNLIPKPVEAKKKPAMYKSQHHASYTTKQDGSKAAAATMGPAKVAVSKPTEYLKKHEKEPNLPERMFFVLIYFVLVFVRFFLSIRRLNFCFAARKFERPTQKKPSVPRAGDKPVMGVKSKKDFITANAVENILAIPKKSSKQDLDYTKKKDFGKIPAYLDKVKQDIQEEYRMVQDMEGAEEMGGPNMVVLPEQERLAILRGLKTNWERINKQYQTLSFTLDTPAKRARKEAYEAQLEQIERDIQKLSKKNVFVAADY</sequence>
<dbReference type="EMBL" id="HBIB01005079">
    <property type="protein sequence ID" value="CAE0240866.1"/>
    <property type="molecule type" value="Transcribed_RNA"/>
</dbReference>
<feature type="domain" description="Enkurin" evidence="8">
    <location>
        <begin position="167"/>
        <end position="259"/>
    </location>
</feature>
<evidence type="ECO:0000313" key="10">
    <source>
        <dbReference type="EMBL" id="CAE0240866.1"/>
    </source>
</evidence>
<accession>A0A7S3G1I5</accession>
<dbReference type="PANTHER" id="PTHR21490:SF0">
    <property type="entry name" value="ENKURIN"/>
    <property type="match status" value="1"/>
</dbReference>
<dbReference type="PROSITE" id="PS51665">
    <property type="entry name" value="ENKURIN"/>
    <property type="match status" value="1"/>
</dbReference>
<dbReference type="EMBL" id="HBIB01005078">
    <property type="protein sequence ID" value="CAE0240865.1"/>
    <property type="molecule type" value="Transcribed_RNA"/>
</dbReference>
<dbReference type="GO" id="GO:0005929">
    <property type="term" value="C:cilium"/>
    <property type="evidence" value="ECO:0007669"/>
    <property type="project" value="UniProtKB-SubCell"/>
</dbReference>
<gene>
    <name evidence="9" type="ORF">PBIL07802_LOCUS3026</name>
    <name evidence="10" type="ORF">PBIL07802_LOCUS3027</name>
    <name evidence="11" type="ORF">PBIL07802_LOCUS3030</name>
    <name evidence="12" type="ORF">PBIL07802_LOCUS3031</name>
</gene>
<evidence type="ECO:0000259" key="8">
    <source>
        <dbReference type="PROSITE" id="PS51665"/>
    </source>
</evidence>
<evidence type="ECO:0000256" key="4">
    <source>
        <dbReference type="ARBA" id="ARBA00023212"/>
    </source>
</evidence>
<comment type="subcellular location">
    <subcellularLocation>
        <location evidence="1">Cell projection</location>
        <location evidence="1">Cilium</location>
    </subcellularLocation>
    <subcellularLocation>
        <location evidence="2">Cytoplasm</location>
        <location evidence="2">Cytoskeleton</location>
    </subcellularLocation>
</comment>
<evidence type="ECO:0000256" key="3">
    <source>
        <dbReference type="ARBA" id="ARBA00022490"/>
    </source>
</evidence>
<reference evidence="9" key="1">
    <citation type="submission" date="2021-01" db="EMBL/GenBank/DDBJ databases">
        <authorList>
            <person name="Corre E."/>
            <person name="Pelletier E."/>
            <person name="Niang G."/>
            <person name="Scheremetjew M."/>
            <person name="Finn R."/>
            <person name="Kale V."/>
            <person name="Holt S."/>
            <person name="Cochrane G."/>
            <person name="Meng A."/>
            <person name="Brown T."/>
            <person name="Cohen L."/>
        </authorList>
    </citation>
    <scope>NUCLEOTIDE SEQUENCE</scope>
    <source>
        <strain evidence="9">NIES-2562</strain>
    </source>
</reference>
<keyword evidence="4" id="KW-0206">Cytoskeleton</keyword>
<proteinExistence type="predicted"/>
<evidence type="ECO:0000256" key="1">
    <source>
        <dbReference type="ARBA" id="ARBA00004138"/>
    </source>
</evidence>
<dbReference type="AlphaFoldDB" id="A0A7S3G1I5"/>
<dbReference type="EMBL" id="HBIB01005082">
    <property type="protein sequence ID" value="CAE0240869.1"/>
    <property type="molecule type" value="Transcribed_RNA"/>
</dbReference>
<evidence type="ECO:0000313" key="11">
    <source>
        <dbReference type="EMBL" id="CAE0240869.1"/>
    </source>
</evidence>
<dbReference type="GO" id="GO:0005516">
    <property type="term" value="F:calmodulin binding"/>
    <property type="evidence" value="ECO:0007669"/>
    <property type="project" value="TreeGrafter"/>
</dbReference>
<keyword evidence="7" id="KW-0812">Transmembrane</keyword>
<evidence type="ECO:0000256" key="2">
    <source>
        <dbReference type="ARBA" id="ARBA00004245"/>
    </source>
</evidence>
<name>A0A7S3G1I5_9EUKA</name>
<evidence type="ECO:0000256" key="7">
    <source>
        <dbReference type="SAM" id="Phobius"/>
    </source>
</evidence>
<organism evidence="9">
    <name type="scientific">Palpitomonas bilix</name>
    <dbReference type="NCBI Taxonomy" id="652834"/>
    <lineage>
        <taxon>Eukaryota</taxon>
        <taxon>Eukaryota incertae sedis</taxon>
    </lineage>
</organism>
<feature type="transmembrane region" description="Helical" evidence="7">
    <location>
        <begin position="71"/>
        <end position="89"/>
    </location>
</feature>
<evidence type="ECO:0000256" key="5">
    <source>
        <dbReference type="ARBA" id="ARBA00023273"/>
    </source>
</evidence>
<dbReference type="InterPro" id="IPR027012">
    <property type="entry name" value="Enkurin_dom"/>
</dbReference>
<evidence type="ECO:0000313" key="12">
    <source>
        <dbReference type="EMBL" id="CAE0240870.1"/>
    </source>
</evidence>
<evidence type="ECO:0000313" key="9">
    <source>
        <dbReference type="EMBL" id="CAE0240865.1"/>
    </source>
</evidence>
<protein>
    <recommendedName>
        <fullName evidence="8">Enkurin domain-containing protein</fullName>
    </recommendedName>
</protein>
<keyword evidence="3" id="KW-0963">Cytoplasm</keyword>
<evidence type="ECO:0000256" key="6">
    <source>
        <dbReference type="SAM" id="Coils"/>
    </source>
</evidence>
<keyword evidence="7" id="KW-0472">Membrane</keyword>
<dbReference type="EMBL" id="HBIB01005083">
    <property type="protein sequence ID" value="CAE0240870.1"/>
    <property type="molecule type" value="Transcribed_RNA"/>
</dbReference>
<dbReference type="Pfam" id="PF13864">
    <property type="entry name" value="Enkurin"/>
    <property type="match status" value="1"/>
</dbReference>
<feature type="coiled-coil region" evidence="6">
    <location>
        <begin position="234"/>
        <end position="261"/>
    </location>
</feature>
<dbReference type="InterPro" id="IPR052102">
    <property type="entry name" value="Enkurin_domain-protein"/>
</dbReference>